<dbReference type="CDD" id="cd07438">
    <property type="entry name" value="PHP_HisPPase_AMP"/>
    <property type="match status" value="1"/>
</dbReference>
<evidence type="ECO:0000313" key="3">
    <source>
        <dbReference type="EMBL" id="KAG0470115.1"/>
    </source>
</evidence>
<proteinExistence type="predicted"/>
<evidence type="ECO:0000259" key="2">
    <source>
        <dbReference type="SMART" id="SM00481"/>
    </source>
</evidence>
<evidence type="ECO:0000256" key="1">
    <source>
        <dbReference type="SAM" id="MobiDB-lite"/>
    </source>
</evidence>
<dbReference type="SUPFAM" id="SSF89550">
    <property type="entry name" value="PHP domain-like"/>
    <property type="match status" value="1"/>
</dbReference>
<sequence>MPSYGQKNHPEVEQFGDLENGDSIGSKKQRQRGRRRKKQKATAEQALASKYVYDWAFGFPKPPDGDGFGLPPAPAGRVVFDLHSHSKFSDGFLSPAAVVERAYRNGVKVLALTDHDTMAGVPEAIEAARKHRMKIIPGVEISAVYSSGGESGREEPLHILAYYGSGGPSMGEELEDLLANIRDGRHIRAQNMLVKLKELNMPLKWDDIVNIAGKGVAPGRVHIARAMVEAGYVENLKQAFSRYLHDGGPAYAKGNEPLAEYVVRLVCRTGGIATLAHPWALKNPASIIGSLKAVGLHAMEVYRSDGKLPGFSEMADKHDLLKLGGSDYHGRKADGKLDLGSVHLPVLDVFKFLKLACPIWCGSVKCILRKEPSNAKLKNNMDLQELEYSSGCRTTPLCKDGSDLCQSELLAKEERENAEVDLDVFMNRMGFHLPLKSR</sequence>
<dbReference type="PANTHER" id="PTHR42924">
    <property type="entry name" value="EXONUCLEASE"/>
    <property type="match status" value="1"/>
</dbReference>
<dbReference type="EMBL" id="JADCNL010000008">
    <property type="protein sequence ID" value="KAG0470115.1"/>
    <property type="molecule type" value="Genomic_DNA"/>
</dbReference>
<feature type="region of interest" description="Disordered" evidence="1">
    <location>
        <begin position="1"/>
        <end position="43"/>
    </location>
</feature>
<dbReference type="Proteomes" id="UP000636800">
    <property type="component" value="Unassembled WGS sequence"/>
</dbReference>
<dbReference type="Pfam" id="PF02811">
    <property type="entry name" value="PHP"/>
    <property type="match status" value="1"/>
</dbReference>
<dbReference type="Gene3D" id="1.10.150.650">
    <property type="match status" value="1"/>
</dbReference>
<evidence type="ECO:0000313" key="4">
    <source>
        <dbReference type="Proteomes" id="UP000636800"/>
    </source>
</evidence>
<keyword evidence="4" id="KW-1185">Reference proteome</keyword>
<reference evidence="3 4" key="1">
    <citation type="journal article" date="2020" name="Nat. Food">
        <title>A phased Vanilla planifolia genome enables genetic improvement of flavour and production.</title>
        <authorList>
            <person name="Hasing T."/>
            <person name="Tang H."/>
            <person name="Brym M."/>
            <person name="Khazi F."/>
            <person name="Huang T."/>
            <person name="Chambers A.H."/>
        </authorList>
    </citation>
    <scope>NUCLEOTIDE SEQUENCE [LARGE SCALE GENOMIC DNA]</scope>
    <source>
        <tissue evidence="3">Leaf</tissue>
    </source>
</reference>
<dbReference type="InterPro" id="IPR052018">
    <property type="entry name" value="PHP_domain"/>
</dbReference>
<feature type="compositionally biased region" description="Basic residues" evidence="1">
    <location>
        <begin position="27"/>
        <end position="40"/>
    </location>
</feature>
<accession>A0A835QGG0</accession>
<feature type="domain" description="Polymerase/histidinol phosphatase N-terminal" evidence="2">
    <location>
        <begin position="80"/>
        <end position="145"/>
    </location>
</feature>
<name>A0A835QGG0_VANPL</name>
<dbReference type="GO" id="GO:0035312">
    <property type="term" value="F:5'-3' DNA exonuclease activity"/>
    <property type="evidence" value="ECO:0007669"/>
    <property type="project" value="TreeGrafter"/>
</dbReference>
<organism evidence="3 4">
    <name type="scientific">Vanilla planifolia</name>
    <name type="common">Vanilla</name>
    <dbReference type="NCBI Taxonomy" id="51239"/>
    <lineage>
        <taxon>Eukaryota</taxon>
        <taxon>Viridiplantae</taxon>
        <taxon>Streptophyta</taxon>
        <taxon>Embryophyta</taxon>
        <taxon>Tracheophyta</taxon>
        <taxon>Spermatophyta</taxon>
        <taxon>Magnoliopsida</taxon>
        <taxon>Liliopsida</taxon>
        <taxon>Asparagales</taxon>
        <taxon>Orchidaceae</taxon>
        <taxon>Vanilloideae</taxon>
        <taxon>Vanilleae</taxon>
        <taxon>Vanilla</taxon>
    </lineage>
</organism>
<dbReference type="InterPro" id="IPR016195">
    <property type="entry name" value="Pol/histidinol_Pase-like"/>
</dbReference>
<dbReference type="Gene3D" id="3.20.20.140">
    <property type="entry name" value="Metal-dependent hydrolases"/>
    <property type="match status" value="1"/>
</dbReference>
<dbReference type="InterPro" id="IPR004013">
    <property type="entry name" value="PHP_dom"/>
</dbReference>
<dbReference type="GO" id="GO:0004534">
    <property type="term" value="F:5'-3' RNA exonuclease activity"/>
    <property type="evidence" value="ECO:0007669"/>
    <property type="project" value="TreeGrafter"/>
</dbReference>
<gene>
    <name evidence="3" type="ORF">HPP92_016815</name>
</gene>
<dbReference type="PANTHER" id="PTHR42924:SF3">
    <property type="entry name" value="POLYMERASE_HISTIDINOL PHOSPHATASE N-TERMINAL DOMAIN-CONTAINING PROTEIN"/>
    <property type="match status" value="1"/>
</dbReference>
<comment type="caution">
    <text evidence="3">The sequence shown here is derived from an EMBL/GenBank/DDBJ whole genome shotgun (WGS) entry which is preliminary data.</text>
</comment>
<protein>
    <recommendedName>
        <fullName evidence="2">Polymerase/histidinol phosphatase N-terminal domain-containing protein</fullName>
    </recommendedName>
</protein>
<dbReference type="SMART" id="SM00481">
    <property type="entry name" value="POLIIIAc"/>
    <property type="match status" value="1"/>
</dbReference>
<dbReference type="InterPro" id="IPR003141">
    <property type="entry name" value="Pol/His_phosphatase_N"/>
</dbReference>
<dbReference type="FunFam" id="1.10.150.650:FF:000002">
    <property type="entry name" value="PHP domain-containing protein"/>
    <property type="match status" value="1"/>
</dbReference>
<dbReference type="AlphaFoldDB" id="A0A835QGG0"/>